<keyword evidence="2" id="KW-1185">Reference proteome</keyword>
<organism evidence="1 2">
    <name type="scientific">Caballeronia choica</name>
    <dbReference type="NCBI Taxonomy" id="326476"/>
    <lineage>
        <taxon>Bacteria</taxon>
        <taxon>Pseudomonadati</taxon>
        <taxon>Pseudomonadota</taxon>
        <taxon>Betaproteobacteria</taxon>
        <taxon>Burkholderiales</taxon>
        <taxon>Burkholderiaceae</taxon>
        <taxon>Caballeronia</taxon>
    </lineage>
</organism>
<accession>A0A158KKU9</accession>
<evidence type="ECO:0000313" key="1">
    <source>
        <dbReference type="EMBL" id="SAL81762.1"/>
    </source>
</evidence>
<dbReference type="Proteomes" id="UP000054770">
    <property type="component" value="Unassembled WGS sequence"/>
</dbReference>
<dbReference type="RefSeq" id="WP_087648213.1">
    <property type="nucleotide sequence ID" value="NZ_FCON02000108.1"/>
</dbReference>
<dbReference type="Gene3D" id="3.10.450.530">
    <property type="entry name" value="Ribonuclease toxin, BrnT, of type II toxin-antitoxin system"/>
    <property type="match status" value="1"/>
</dbReference>
<comment type="caution">
    <text evidence="1">The sequence shown here is derived from an EMBL/GenBank/DDBJ whole genome shotgun (WGS) entry which is preliminary data.</text>
</comment>
<dbReference type="OrthoDB" id="9798158at2"/>
<proteinExistence type="predicted"/>
<reference evidence="1" key="1">
    <citation type="submission" date="2016-01" db="EMBL/GenBank/DDBJ databases">
        <authorList>
            <person name="Peeters C."/>
        </authorList>
    </citation>
    <scope>NUCLEOTIDE SEQUENCE [LARGE SCALE GENOMIC DNA]</scope>
    <source>
        <strain evidence="1">LMG 22940</strain>
    </source>
</reference>
<protein>
    <recommendedName>
        <fullName evidence="3">BrnT family toxin</fullName>
    </recommendedName>
</protein>
<name>A0A158KKU9_9BURK</name>
<dbReference type="EMBL" id="FCON02000108">
    <property type="protein sequence ID" value="SAL81762.1"/>
    <property type="molecule type" value="Genomic_DNA"/>
</dbReference>
<evidence type="ECO:0000313" key="2">
    <source>
        <dbReference type="Proteomes" id="UP000054770"/>
    </source>
</evidence>
<dbReference type="InterPro" id="IPR038573">
    <property type="entry name" value="BrnT_sf"/>
</dbReference>
<gene>
    <name evidence="1" type="ORF">AWB68_06249</name>
</gene>
<dbReference type="InterPro" id="IPR007460">
    <property type="entry name" value="BrnT_toxin"/>
</dbReference>
<evidence type="ECO:0008006" key="3">
    <source>
        <dbReference type="Google" id="ProtNLM"/>
    </source>
</evidence>
<dbReference type="AlphaFoldDB" id="A0A158KKU9"/>
<sequence>MDIAFDPDKDAINRAKHGISLAEAARIDWDSLRYEIDERHDYRETRYRGYGLIDGRLYAVVFTFRDGAMRVINLRKANNREQRTYAGHD</sequence>
<dbReference type="Pfam" id="PF04365">
    <property type="entry name" value="BrnT_toxin"/>
    <property type="match status" value="1"/>
</dbReference>